<dbReference type="CDD" id="cd00158">
    <property type="entry name" value="RHOD"/>
    <property type="match status" value="1"/>
</dbReference>
<feature type="domain" description="Rhodanese" evidence="1">
    <location>
        <begin position="20"/>
        <end position="105"/>
    </location>
</feature>
<dbReference type="Gene3D" id="3.40.250.10">
    <property type="entry name" value="Rhodanese-like domain"/>
    <property type="match status" value="1"/>
</dbReference>
<dbReference type="InterPro" id="IPR050229">
    <property type="entry name" value="GlpE_sulfurtransferase"/>
</dbReference>
<dbReference type="EMBL" id="BAAAZH010000020">
    <property type="protein sequence ID" value="GAA4121812.1"/>
    <property type="molecule type" value="Genomic_DNA"/>
</dbReference>
<dbReference type="Proteomes" id="UP001501495">
    <property type="component" value="Unassembled WGS sequence"/>
</dbReference>
<evidence type="ECO:0000259" key="1">
    <source>
        <dbReference type="PROSITE" id="PS50206"/>
    </source>
</evidence>
<dbReference type="PANTHER" id="PTHR43031">
    <property type="entry name" value="FAD-DEPENDENT OXIDOREDUCTASE"/>
    <property type="match status" value="1"/>
</dbReference>
<dbReference type="PANTHER" id="PTHR43031:SF1">
    <property type="entry name" value="PYRIDINE NUCLEOTIDE-DISULPHIDE OXIDOREDUCTASE"/>
    <property type="match status" value="1"/>
</dbReference>
<sequence>MTVTADPLPEVDVFAALRLAAEGAVLIDVREPEEWAEGHIAHARHRPLGRLSLADVPAGPVVMVCRSGNRSGQATRALVAAGRDDVVNMTGGMLAWARAGLPITPAGA</sequence>
<dbReference type="PROSITE" id="PS50206">
    <property type="entry name" value="RHODANESE_3"/>
    <property type="match status" value="1"/>
</dbReference>
<dbReference type="Pfam" id="PF00581">
    <property type="entry name" value="Rhodanese"/>
    <property type="match status" value="1"/>
</dbReference>
<proteinExistence type="predicted"/>
<organism evidence="2 3">
    <name type="scientific">Nocardioides fonticola</name>
    <dbReference type="NCBI Taxonomy" id="450363"/>
    <lineage>
        <taxon>Bacteria</taxon>
        <taxon>Bacillati</taxon>
        <taxon>Actinomycetota</taxon>
        <taxon>Actinomycetes</taxon>
        <taxon>Propionibacteriales</taxon>
        <taxon>Nocardioidaceae</taxon>
        <taxon>Nocardioides</taxon>
    </lineage>
</organism>
<reference evidence="3" key="1">
    <citation type="journal article" date="2019" name="Int. J. Syst. Evol. Microbiol.">
        <title>The Global Catalogue of Microorganisms (GCM) 10K type strain sequencing project: providing services to taxonomists for standard genome sequencing and annotation.</title>
        <authorList>
            <consortium name="The Broad Institute Genomics Platform"/>
            <consortium name="The Broad Institute Genome Sequencing Center for Infectious Disease"/>
            <person name="Wu L."/>
            <person name="Ma J."/>
        </authorList>
    </citation>
    <scope>NUCLEOTIDE SEQUENCE [LARGE SCALE GENOMIC DNA]</scope>
    <source>
        <strain evidence="3">JCM 16703</strain>
    </source>
</reference>
<dbReference type="SUPFAM" id="SSF52821">
    <property type="entry name" value="Rhodanese/Cell cycle control phosphatase"/>
    <property type="match status" value="1"/>
</dbReference>
<evidence type="ECO:0000313" key="3">
    <source>
        <dbReference type="Proteomes" id="UP001501495"/>
    </source>
</evidence>
<keyword evidence="3" id="KW-1185">Reference proteome</keyword>
<dbReference type="InterPro" id="IPR001763">
    <property type="entry name" value="Rhodanese-like_dom"/>
</dbReference>
<accession>A0ABP7XLX4</accession>
<dbReference type="SMART" id="SM00450">
    <property type="entry name" value="RHOD"/>
    <property type="match status" value="1"/>
</dbReference>
<dbReference type="RefSeq" id="WP_344733973.1">
    <property type="nucleotide sequence ID" value="NZ_BAAAZH010000020.1"/>
</dbReference>
<evidence type="ECO:0000313" key="2">
    <source>
        <dbReference type="EMBL" id="GAA4121812.1"/>
    </source>
</evidence>
<comment type="caution">
    <text evidence="2">The sequence shown here is derived from an EMBL/GenBank/DDBJ whole genome shotgun (WGS) entry which is preliminary data.</text>
</comment>
<protein>
    <submittedName>
        <fullName evidence="2">Rhodanese-like domain-containing protein</fullName>
    </submittedName>
</protein>
<name>A0ABP7XLX4_9ACTN</name>
<dbReference type="InterPro" id="IPR036873">
    <property type="entry name" value="Rhodanese-like_dom_sf"/>
</dbReference>
<gene>
    <name evidence="2" type="ORF">GCM10022215_27060</name>
</gene>